<dbReference type="EMBL" id="CAKXYY010000020">
    <property type="protein sequence ID" value="CAH2354991.1"/>
    <property type="molecule type" value="Genomic_DNA"/>
</dbReference>
<dbReference type="AlphaFoldDB" id="A0A9P0QUE4"/>
<name>A0A9P0QUE4_9ASCO</name>
<dbReference type="Pfam" id="PF10181">
    <property type="entry name" value="PIG-H"/>
    <property type="match status" value="1"/>
</dbReference>
<evidence type="ECO:0000256" key="2">
    <source>
        <dbReference type="ARBA" id="ARBA00009610"/>
    </source>
</evidence>
<comment type="similarity">
    <text evidence="2">Belongs to the PIGH family.</text>
</comment>
<evidence type="ECO:0000313" key="6">
    <source>
        <dbReference type="Proteomes" id="UP000837801"/>
    </source>
</evidence>
<proteinExistence type="inferred from homology"/>
<comment type="pathway">
    <text evidence="1">Glycolipid biosynthesis; glycosylphosphatidylinositol-anchor biosynthesis.</text>
</comment>
<feature type="transmembrane region" description="Helical" evidence="3">
    <location>
        <begin position="38"/>
        <end position="58"/>
    </location>
</feature>
<protein>
    <recommendedName>
        <fullName evidence="4">Phosphatidylinositol N-acetylglucosaminyltransferase subunit H conserved domain-containing protein</fullName>
    </recommendedName>
</protein>
<dbReference type="PANTHER" id="PTHR15231">
    <property type="entry name" value="PHOSPHATIDYLINOSITOL N-ACETYLGLUCOSAMINYLTRANSFERASE SUBUNIT H"/>
    <property type="match status" value="1"/>
</dbReference>
<keyword evidence="3" id="KW-0812">Transmembrane</keyword>
<evidence type="ECO:0000256" key="3">
    <source>
        <dbReference type="SAM" id="Phobius"/>
    </source>
</evidence>
<feature type="domain" description="Phosphatidylinositol N-acetylglucosaminyltransferase subunit H conserved" evidence="4">
    <location>
        <begin position="101"/>
        <end position="181"/>
    </location>
</feature>
<gene>
    <name evidence="5" type="ORF">CLIB1423_20S01552</name>
</gene>
<evidence type="ECO:0000256" key="1">
    <source>
        <dbReference type="ARBA" id="ARBA00004687"/>
    </source>
</evidence>
<keyword evidence="6" id="KW-1185">Reference proteome</keyword>
<evidence type="ECO:0000259" key="4">
    <source>
        <dbReference type="Pfam" id="PF10181"/>
    </source>
</evidence>
<dbReference type="Proteomes" id="UP000837801">
    <property type="component" value="Unassembled WGS sequence"/>
</dbReference>
<keyword evidence="3" id="KW-0472">Membrane</keyword>
<dbReference type="PANTHER" id="PTHR15231:SF1">
    <property type="entry name" value="PHOSPHATIDYLINOSITOL N-ACETYLGLUCOSAMINYLTRANSFERASE SUBUNIT H"/>
    <property type="match status" value="1"/>
</dbReference>
<comment type="caution">
    <text evidence="5">The sequence shown here is derived from an EMBL/GenBank/DDBJ whole genome shotgun (WGS) entry which is preliminary data.</text>
</comment>
<reference evidence="5" key="1">
    <citation type="submission" date="2022-03" db="EMBL/GenBank/DDBJ databases">
        <authorList>
            <person name="Legras J.-L."/>
            <person name="Devillers H."/>
            <person name="Grondin C."/>
        </authorList>
    </citation>
    <scope>NUCLEOTIDE SEQUENCE</scope>
    <source>
        <strain evidence="5">CLIB 1423</strain>
    </source>
</reference>
<accession>A0A9P0QUE4</accession>
<dbReference type="OrthoDB" id="6256716at2759"/>
<dbReference type="InterPro" id="IPR044215">
    <property type="entry name" value="PIG-H"/>
</dbReference>
<dbReference type="GO" id="GO:0000506">
    <property type="term" value="C:glycosylphosphatidylinositol-N-acetylglucosaminyltransferase (GPI-GnT) complex"/>
    <property type="evidence" value="ECO:0007669"/>
    <property type="project" value="InterPro"/>
</dbReference>
<feature type="transmembrane region" description="Helical" evidence="3">
    <location>
        <begin position="78"/>
        <end position="94"/>
    </location>
</feature>
<sequence length="221" mass="25693">MSSAKDFILEVFPSTVKPELNVKKFVVKDRPSYFVNHLRVPLLSLLISVQVAFISYMYTFKNEILDLHFSLTNSKYRYLVAEILIISSICLVYLRQERKDTLIVMKDIGVQLNSEGSWKHFGNSNERNCFIPQTEIMDLVIHEGFHGFGQVIFYMCILTKTKNAEEDSASNDKNVIKIVFPAFLPRKDILIQVWTQSRQVLFGSSRRYWRRVPGQGLKECK</sequence>
<dbReference type="GO" id="GO:0006506">
    <property type="term" value="P:GPI anchor biosynthetic process"/>
    <property type="evidence" value="ECO:0007669"/>
    <property type="project" value="InterPro"/>
</dbReference>
<evidence type="ECO:0000313" key="5">
    <source>
        <dbReference type="EMBL" id="CAH2354991.1"/>
    </source>
</evidence>
<dbReference type="InterPro" id="IPR019328">
    <property type="entry name" value="PIGH-H_dom"/>
</dbReference>
<organism evidence="5 6">
    <name type="scientific">[Candida] railenensis</name>
    <dbReference type="NCBI Taxonomy" id="45579"/>
    <lineage>
        <taxon>Eukaryota</taxon>
        <taxon>Fungi</taxon>
        <taxon>Dikarya</taxon>
        <taxon>Ascomycota</taxon>
        <taxon>Saccharomycotina</taxon>
        <taxon>Pichiomycetes</taxon>
        <taxon>Debaryomycetaceae</taxon>
        <taxon>Kurtzmaniella</taxon>
    </lineage>
</organism>
<keyword evidence="3" id="KW-1133">Transmembrane helix</keyword>